<evidence type="ECO:0008006" key="5">
    <source>
        <dbReference type="Google" id="ProtNLM"/>
    </source>
</evidence>
<gene>
    <name evidence="3" type="ORF">L1049_017549</name>
</gene>
<dbReference type="Proteomes" id="UP001415857">
    <property type="component" value="Unassembled WGS sequence"/>
</dbReference>
<feature type="chain" id="PRO_5042955412" description="Early nodulin-75-like" evidence="2">
    <location>
        <begin position="30"/>
        <end position="120"/>
    </location>
</feature>
<keyword evidence="4" id="KW-1185">Reference proteome</keyword>
<dbReference type="EMBL" id="JBBPBK010000003">
    <property type="protein sequence ID" value="KAK9289078.1"/>
    <property type="molecule type" value="Genomic_DNA"/>
</dbReference>
<evidence type="ECO:0000313" key="3">
    <source>
        <dbReference type="EMBL" id="KAK9289078.1"/>
    </source>
</evidence>
<feature type="signal peptide" evidence="2">
    <location>
        <begin position="1"/>
        <end position="29"/>
    </location>
</feature>
<reference evidence="3 4" key="1">
    <citation type="journal article" date="2024" name="Plant J.">
        <title>Genome sequences and population genomics reveal climatic adaptation and genomic divergence between two closely related sweetgum species.</title>
        <authorList>
            <person name="Xu W.Q."/>
            <person name="Ren C.Q."/>
            <person name="Zhang X.Y."/>
            <person name="Comes H.P."/>
            <person name="Liu X.H."/>
            <person name="Li Y.G."/>
            <person name="Kettle C.J."/>
            <person name="Jalonen R."/>
            <person name="Gaisberger H."/>
            <person name="Ma Y.Z."/>
            <person name="Qiu Y.X."/>
        </authorList>
    </citation>
    <scope>NUCLEOTIDE SEQUENCE [LARGE SCALE GENOMIC DNA]</scope>
    <source>
        <strain evidence="3">Hangzhou</strain>
    </source>
</reference>
<dbReference type="AlphaFoldDB" id="A0AAP0S4G8"/>
<organism evidence="3 4">
    <name type="scientific">Liquidambar formosana</name>
    <name type="common">Formosan gum</name>
    <dbReference type="NCBI Taxonomy" id="63359"/>
    <lineage>
        <taxon>Eukaryota</taxon>
        <taxon>Viridiplantae</taxon>
        <taxon>Streptophyta</taxon>
        <taxon>Embryophyta</taxon>
        <taxon>Tracheophyta</taxon>
        <taxon>Spermatophyta</taxon>
        <taxon>Magnoliopsida</taxon>
        <taxon>eudicotyledons</taxon>
        <taxon>Gunneridae</taxon>
        <taxon>Pentapetalae</taxon>
        <taxon>Saxifragales</taxon>
        <taxon>Altingiaceae</taxon>
        <taxon>Liquidambar</taxon>
    </lineage>
</organism>
<name>A0AAP0S4G8_LIQFO</name>
<proteinExistence type="predicted"/>
<evidence type="ECO:0000256" key="2">
    <source>
        <dbReference type="SAM" id="SignalP"/>
    </source>
</evidence>
<feature type="compositionally biased region" description="Pro residues" evidence="1">
    <location>
        <begin position="105"/>
        <end position="120"/>
    </location>
</feature>
<sequence length="120" mass="13064">MHQQIKMSHTFLLVLLLGVLVVLTAPSLADFPKHPPEHKPPHHPGHPPVVENVEDTHKPPHHPKHPPVVENVEDSHKPPKGGKPPHHPGHPPVENEVGTTGAKKPPSPVKKPPHKPPSSN</sequence>
<evidence type="ECO:0000256" key="1">
    <source>
        <dbReference type="SAM" id="MobiDB-lite"/>
    </source>
</evidence>
<accession>A0AAP0S4G8</accession>
<keyword evidence="2" id="KW-0732">Signal</keyword>
<feature type="region of interest" description="Disordered" evidence="1">
    <location>
        <begin position="29"/>
        <end position="120"/>
    </location>
</feature>
<protein>
    <recommendedName>
        <fullName evidence="5">Early nodulin-75-like</fullName>
    </recommendedName>
</protein>
<evidence type="ECO:0000313" key="4">
    <source>
        <dbReference type="Proteomes" id="UP001415857"/>
    </source>
</evidence>
<comment type="caution">
    <text evidence="3">The sequence shown here is derived from an EMBL/GenBank/DDBJ whole genome shotgun (WGS) entry which is preliminary data.</text>
</comment>
<feature type="compositionally biased region" description="Basic residues" evidence="1">
    <location>
        <begin position="78"/>
        <end position="89"/>
    </location>
</feature>